<proteinExistence type="predicted"/>
<reference evidence="1 2" key="1">
    <citation type="submission" date="2017-10" db="EMBL/GenBank/DDBJ databases">
        <title>Resolving the taxonomy of Roseburia spp., Eubacterium rectale and Agathobacter spp. through phylogenomic analysis.</title>
        <authorList>
            <person name="Sheridan P.O."/>
            <person name="Walker A.W."/>
            <person name="Duncan S.H."/>
            <person name="Scott K.P."/>
            <person name="Toole P.W.O."/>
            <person name="Luis P."/>
            <person name="Flint H.J."/>
        </authorList>
    </citation>
    <scope>NUCLEOTIDE SEQUENCE [LARGE SCALE GENOMIC DNA]</scope>
    <source>
        <strain evidence="1 2">JK623</strain>
    </source>
</reference>
<dbReference type="InterPro" id="IPR050155">
    <property type="entry name" value="HAD-like_hydrolase_sf"/>
</dbReference>
<dbReference type="SFLD" id="SFLDG01135">
    <property type="entry name" value="C1.5.6:_HAD__Beta-PGM__Phospha"/>
    <property type="match status" value="1"/>
</dbReference>
<dbReference type="Gene3D" id="1.10.150.240">
    <property type="entry name" value="Putative phosphatase, domain 2"/>
    <property type="match status" value="1"/>
</dbReference>
<sequence>MYRVILFDLDGTLIDSSDGIIKSVLYTLQFYGIEESDTDGLRRFIGPPLSESFEKFYAFSKEQAREAVDKFRERYNVKGYLECELYPDTKQVLTQLKEDGFLLGVATSKPEITARRILEQKGIADLFDEICGATMDGRIEKKADVLQELLRRHPEYVKEEMVLIGDTAFDVHGANALGIDSAAVGFGFGNVQEMRLAGAVEIFDSMQELKEYFIK</sequence>
<comment type="caution">
    <text evidence="1">The sequence shown here is derived from an EMBL/GenBank/DDBJ whole genome shotgun (WGS) entry which is preliminary data.</text>
</comment>
<dbReference type="InterPro" id="IPR023198">
    <property type="entry name" value="PGP-like_dom2"/>
</dbReference>
<evidence type="ECO:0000313" key="1">
    <source>
        <dbReference type="EMBL" id="PHU37055.1"/>
    </source>
</evidence>
<dbReference type="SFLD" id="SFLDS00003">
    <property type="entry name" value="Haloacid_Dehalogenase"/>
    <property type="match status" value="1"/>
</dbReference>
<evidence type="ECO:0000313" key="2">
    <source>
        <dbReference type="Proteomes" id="UP000224563"/>
    </source>
</evidence>
<reference evidence="1 2" key="2">
    <citation type="submission" date="2017-10" db="EMBL/GenBank/DDBJ databases">
        <authorList>
            <person name="Banno H."/>
            <person name="Chua N.-H."/>
        </authorList>
    </citation>
    <scope>NUCLEOTIDE SEQUENCE [LARGE SCALE GENOMIC DNA]</scope>
    <source>
        <strain evidence="1 2">JK623</strain>
    </source>
</reference>
<dbReference type="Proteomes" id="UP000224563">
    <property type="component" value="Unassembled WGS sequence"/>
</dbReference>
<dbReference type="Pfam" id="PF13419">
    <property type="entry name" value="HAD_2"/>
    <property type="match status" value="1"/>
</dbReference>
<dbReference type="SFLD" id="SFLDG01129">
    <property type="entry name" value="C1.5:_HAD__Beta-PGM__Phosphata"/>
    <property type="match status" value="1"/>
</dbReference>
<dbReference type="SUPFAM" id="SSF56784">
    <property type="entry name" value="HAD-like"/>
    <property type="match status" value="1"/>
</dbReference>
<dbReference type="PANTHER" id="PTHR43434:SF20">
    <property type="entry name" value="5'-NUCLEOTIDASE"/>
    <property type="match status" value="1"/>
</dbReference>
<keyword evidence="2" id="KW-1185">Reference proteome</keyword>
<name>A0A2G3E1M5_9FIRM</name>
<dbReference type="GO" id="GO:0005829">
    <property type="term" value="C:cytosol"/>
    <property type="evidence" value="ECO:0007669"/>
    <property type="project" value="TreeGrafter"/>
</dbReference>
<dbReference type="InterPro" id="IPR023214">
    <property type="entry name" value="HAD_sf"/>
</dbReference>
<dbReference type="Gene3D" id="3.40.50.1000">
    <property type="entry name" value="HAD superfamily/HAD-like"/>
    <property type="match status" value="1"/>
</dbReference>
<protein>
    <submittedName>
        <fullName evidence="1">Phosphatase</fullName>
    </submittedName>
</protein>
<gene>
    <name evidence="1" type="ORF">CSX02_10195</name>
</gene>
<dbReference type="InterPro" id="IPR041492">
    <property type="entry name" value="HAD_2"/>
</dbReference>
<organism evidence="1 2">
    <name type="scientific">Agathobacter ruminis</name>
    <dbReference type="NCBI Taxonomy" id="1712665"/>
    <lineage>
        <taxon>Bacteria</taxon>
        <taxon>Bacillati</taxon>
        <taxon>Bacillota</taxon>
        <taxon>Clostridia</taxon>
        <taxon>Lachnospirales</taxon>
        <taxon>Lachnospiraceae</taxon>
        <taxon>Agathobacter</taxon>
    </lineage>
</organism>
<dbReference type="EMBL" id="PDYG01000087">
    <property type="protein sequence ID" value="PHU37055.1"/>
    <property type="molecule type" value="Genomic_DNA"/>
</dbReference>
<dbReference type="GO" id="GO:0004713">
    <property type="term" value="F:protein tyrosine kinase activity"/>
    <property type="evidence" value="ECO:0007669"/>
    <property type="project" value="TreeGrafter"/>
</dbReference>
<accession>A0A2G3E1M5</accession>
<dbReference type="AlphaFoldDB" id="A0A2G3E1M5"/>
<dbReference type="RefSeq" id="WP_099386607.1">
    <property type="nucleotide sequence ID" value="NZ_JANSWH010000099.1"/>
</dbReference>
<dbReference type="PANTHER" id="PTHR43434">
    <property type="entry name" value="PHOSPHOGLYCOLATE PHOSPHATASE"/>
    <property type="match status" value="1"/>
</dbReference>
<dbReference type="InterPro" id="IPR036412">
    <property type="entry name" value="HAD-like_sf"/>
</dbReference>